<dbReference type="Proteomes" id="UP000182719">
    <property type="component" value="Unassembled WGS sequence"/>
</dbReference>
<organism evidence="1 2">
    <name type="scientific">Stigmatella aurantiaca</name>
    <dbReference type="NCBI Taxonomy" id="41"/>
    <lineage>
        <taxon>Bacteria</taxon>
        <taxon>Pseudomonadati</taxon>
        <taxon>Myxococcota</taxon>
        <taxon>Myxococcia</taxon>
        <taxon>Myxococcales</taxon>
        <taxon>Cystobacterineae</taxon>
        <taxon>Archangiaceae</taxon>
        <taxon>Stigmatella</taxon>
    </lineage>
</organism>
<evidence type="ECO:0000313" key="2">
    <source>
        <dbReference type="Proteomes" id="UP000182719"/>
    </source>
</evidence>
<dbReference type="RefSeq" id="WP_075011040.1">
    <property type="nucleotide sequence ID" value="NZ_FOAP01000031.1"/>
</dbReference>
<accession>A0A1H8E206</accession>
<evidence type="ECO:0000313" key="1">
    <source>
        <dbReference type="EMBL" id="SEN13480.1"/>
    </source>
</evidence>
<dbReference type="AlphaFoldDB" id="A0A1H8E206"/>
<dbReference type="OrthoDB" id="5492640at2"/>
<sequence length="281" mass="31288">MDVVLRPINERFFQDTVLPFLTQAMTDAPGALSDLAPRVADEEIRFLCERLEGSALPGGLNAVEPEPWTQLVERLVFLQWREGPAGWGLEGARAGYAGDWDEALHLALMVESPDYPYWDARAARAERDACRLKPPERLGLASMVAGLWEPFPAFPPDQVFSTQGRGGYIPGEHLAFADWTWRPSALVLQWHVNLFRKLERLLAREQARLRLASLPERDEVLAYWAGKVPQPPALVVSFSGLGARATQWIRELGVITGHVREAALGRSALVSLVTKGSQARF</sequence>
<gene>
    <name evidence="1" type="ORF">SAMN05444354_13178</name>
</gene>
<reference evidence="2" key="1">
    <citation type="submission" date="2016-10" db="EMBL/GenBank/DDBJ databases">
        <authorList>
            <person name="Varghese N."/>
            <person name="Submissions S."/>
        </authorList>
    </citation>
    <scope>NUCLEOTIDE SEQUENCE [LARGE SCALE GENOMIC DNA]</scope>
    <source>
        <strain evidence="2">DSM 17044</strain>
    </source>
</reference>
<proteinExistence type="predicted"/>
<protein>
    <submittedName>
        <fullName evidence="1">Uncharacterized protein</fullName>
    </submittedName>
</protein>
<name>A0A1H8E206_STIAU</name>
<dbReference type="EMBL" id="FOAP01000031">
    <property type="protein sequence ID" value="SEN13480.1"/>
    <property type="molecule type" value="Genomic_DNA"/>
</dbReference>
<keyword evidence="2" id="KW-1185">Reference proteome</keyword>